<feature type="transmembrane region" description="Helical" evidence="1">
    <location>
        <begin position="7"/>
        <end position="28"/>
    </location>
</feature>
<organism evidence="2 3">
    <name type="scientific">Oikopleura dioica</name>
    <name type="common">Tunicate</name>
    <dbReference type="NCBI Taxonomy" id="34765"/>
    <lineage>
        <taxon>Eukaryota</taxon>
        <taxon>Metazoa</taxon>
        <taxon>Chordata</taxon>
        <taxon>Tunicata</taxon>
        <taxon>Appendicularia</taxon>
        <taxon>Copelata</taxon>
        <taxon>Oikopleuridae</taxon>
        <taxon>Oikopleura</taxon>
    </lineage>
</organism>
<dbReference type="Proteomes" id="UP001158576">
    <property type="component" value="Chromosome 2"/>
</dbReference>
<keyword evidence="1" id="KW-1133">Transmembrane helix</keyword>
<protein>
    <submittedName>
        <fullName evidence="2">Oidioi.mRNA.OKI2018_I69.chr2.g4357.t1.cds</fullName>
    </submittedName>
</protein>
<dbReference type="EMBL" id="OU015567">
    <property type="protein sequence ID" value="CAG5109884.1"/>
    <property type="molecule type" value="Genomic_DNA"/>
</dbReference>
<keyword evidence="1" id="KW-0472">Membrane</keyword>
<reference evidence="2 3" key="1">
    <citation type="submission" date="2021-04" db="EMBL/GenBank/DDBJ databases">
        <authorList>
            <person name="Bliznina A."/>
        </authorList>
    </citation>
    <scope>NUCLEOTIDE SEQUENCE [LARGE SCALE GENOMIC DNA]</scope>
</reference>
<keyword evidence="3" id="KW-1185">Reference proteome</keyword>
<accession>A0ABN7T2J3</accession>
<evidence type="ECO:0000256" key="1">
    <source>
        <dbReference type="SAM" id="Phobius"/>
    </source>
</evidence>
<proteinExistence type="predicted"/>
<name>A0ABN7T2J3_OIKDI</name>
<sequence length="315" mass="36344">MANKRDIFLVFTVVFLLLALVVGVLHVLPEKTVIPVIDDEQLLANVLMIFHRPTGRQKKPKPRIFRVKKEVGAMKTAFNVSVEINGKVLDGHLQRGVFTFSEAKKACEDDGMFLPKKPFRFLNWEDINFGSLSGDKVFGKKAFWVEDDNKMYEEYEEARKIDYLVTLMKINQNDTHPLCAFLKPDSVDNGFHSSYICEDNPFDEFGRTVLNQGHPNEHKCPKMKLTSSFTDKYKLLDNSMLNKTWTIRMNNERNNVGVLRIFTGYKQDEFNSVNSGLPWCRGQPTYIQEGVFYREFDRKIIAARSHAQASLLCIK</sequence>
<evidence type="ECO:0000313" key="2">
    <source>
        <dbReference type="EMBL" id="CAG5109884.1"/>
    </source>
</evidence>
<gene>
    <name evidence="2" type="ORF">OKIOD_LOCUS13122</name>
</gene>
<evidence type="ECO:0000313" key="3">
    <source>
        <dbReference type="Proteomes" id="UP001158576"/>
    </source>
</evidence>
<keyword evidence="1" id="KW-0812">Transmembrane</keyword>